<dbReference type="GO" id="GO:0006637">
    <property type="term" value="P:acyl-CoA metabolic process"/>
    <property type="evidence" value="ECO:0007669"/>
    <property type="project" value="InterPro"/>
</dbReference>
<keyword evidence="2" id="KW-0378">Hydrolase</keyword>
<evidence type="ECO:0000256" key="2">
    <source>
        <dbReference type="ARBA" id="ARBA00022801"/>
    </source>
</evidence>
<dbReference type="InterPro" id="IPR003703">
    <property type="entry name" value="Acyl_CoA_thio"/>
</dbReference>
<comment type="caution">
    <text evidence="6">The sequence shown here is derived from an EMBL/GenBank/DDBJ whole genome shotgun (WGS) entry which is preliminary data.</text>
</comment>
<dbReference type="GO" id="GO:0009062">
    <property type="term" value="P:fatty acid catabolic process"/>
    <property type="evidence" value="ECO:0007669"/>
    <property type="project" value="TreeGrafter"/>
</dbReference>
<proteinExistence type="inferred from homology"/>
<sequence>MISLNDQIAIERISSDCYRSIVPPIRMGDLANWAYGGNILAIAVNAAYATVTTSQHLYSISGYFLRPASTSQNLICHVESIRNTRTFQTRHLRVFQSQGESEQLCLIATADFHVDEPASMVNYSTRSQLPVPSTPAVETETEKTQEPGLYRFLDTIMEVHPHRADSAKKEVSGIVSADRFRLSGNLHTEADRIAALAFYMDRGLAYIPANHSGYSLAQASACATLDFALRILTHEYDLKEWHVSERQTCGAGNARALSEGRVFNGNGRLLASMTQKTILRPKGVSKI</sequence>
<dbReference type="InterPro" id="IPR042171">
    <property type="entry name" value="Acyl-CoA_hotdog"/>
</dbReference>
<organism evidence="6 7">
    <name type="scientific">Penicillium argentinense</name>
    <dbReference type="NCBI Taxonomy" id="1131581"/>
    <lineage>
        <taxon>Eukaryota</taxon>
        <taxon>Fungi</taxon>
        <taxon>Dikarya</taxon>
        <taxon>Ascomycota</taxon>
        <taxon>Pezizomycotina</taxon>
        <taxon>Eurotiomycetes</taxon>
        <taxon>Eurotiomycetidae</taxon>
        <taxon>Eurotiales</taxon>
        <taxon>Aspergillaceae</taxon>
        <taxon>Penicillium</taxon>
    </lineage>
</organism>
<dbReference type="OrthoDB" id="68328at2759"/>
<evidence type="ECO:0000259" key="4">
    <source>
        <dbReference type="Pfam" id="PF13622"/>
    </source>
</evidence>
<protein>
    <submittedName>
        <fullName evidence="6">Thioesterase/thiol ester dehydrase-isomerase</fullName>
    </submittedName>
</protein>
<dbReference type="AlphaFoldDB" id="A0A9W9K2D3"/>
<dbReference type="SUPFAM" id="SSF54637">
    <property type="entry name" value="Thioesterase/thiol ester dehydrase-isomerase"/>
    <property type="match status" value="2"/>
</dbReference>
<dbReference type="InterPro" id="IPR049450">
    <property type="entry name" value="ACOT8-like_C"/>
</dbReference>
<reference evidence="6" key="2">
    <citation type="journal article" date="2023" name="IMA Fungus">
        <title>Comparative genomic study of the Penicillium genus elucidates a diverse pangenome and 15 lateral gene transfer events.</title>
        <authorList>
            <person name="Petersen C."/>
            <person name="Sorensen T."/>
            <person name="Nielsen M.R."/>
            <person name="Sondergaard T.E."/>
            <person name="Sorensen J.L."/>
            <person name="Fitzpatrick D.A."/>
            <person name="Frisvad J.C."/>
            <person name="Nielsen K.L."/>
        </authorList>
    </citation>
    <scope>NUCLEOTIDE SEQUENCE</scope>
    <source>
        <strain evidence="6">IBT 30761</strain>
    </source>
</reference>
<feature type="domain" description="Acyl-CoA thioesterase-like N-terminal HotDog" evidence="4">
    <location>
        <begin position="26"/>
        <end position="113"/>
    </location>
</feature>
<dbReference type="PANTHER" id="PTHR11066">
    <property type="entry name" value="ACYL-COA THIOESTERASE"/>
    <property type="match status" value="1"/>
</dbReference>
<comment type="similarity">
    <text evidence="1">Belongs to the C/M/P thioester hydrolase family.</text>
</comment>
<dbReference type="EMBL" id="JAPQKI010000009">
    <property type="protein sequence ID" value="KAJ5090599.1"/>
    <property type="molecule type" value="Genomic_DNA"/>
</dbReference>
<dbReference type="GO" id="GO:0047617">
    <property type="term" value="F:fatty acyl-CoA hydrolase activity"/>
    <property type="evidence" value="ECO:0007669"/>
    <property type="project" value="InterPro"/>
</dbReference>
<dbReference type="Pfam" id="PF20789">
    <property type="entry name" value="4HBT_3C"/>
    <property type="match status" value="1"/>
</dbReference>
<dbReference type="InterPro" id="IPR029069">
    <property type="entry name" value="HotDog_dom_sf"/>
</dbReference>
<evidence type="ECO:0000256" key="1">
    <source>
        <dbReference type="ARBA" id="ARBA00006538"/>
    </source>
</evidence>
<feature type="region of interest" description="Disordered" evidence="3">
    <location>
        <begin position="125"/>
        <end position="144"/>
    </location>
</feature>
<dbReference type="GO" id="GO:0005782">
    <property type="term" value="C:peroxisomal matrix"/>
    <property type="evidence" value="ECO:0007669"/>
    <property type="project" value="UniProtKB-SubCell"/>
</dbReference>
<dbReference type="Pfam" id="PF13622">
    <property type="entry name" value="4HBT_3"/>
    <property type="match status" value="1"/>
</dbReference>
<dbReference type="InterPro" id="IPR049449">
    <property type="entry name" value="TesB_ACOT8-like_N"/>
</dbReference>
<dbReference type="Proteomes" id="UP001149074">
    <property type="component" value="Unassembled WGS sequence"/>
</dbReference>
<keyword evidence="7" id="KW-1185">Reference proteome</keyword>
<name>A0A9W9K2D3_9EURO</name>
<dbReference type="RefSeq" id="XP_056472580.1">
    <property type="nucleotide sequence ID" value="XM_056621774.1"/>
</dbReference>
<accession>A0A9W9K2D3</accession>
<dbReference type="PANTHER" id="PTHR11066:SF35">
    <property type="entry name" value="ACYL-COA THIOESTERASE II"/>
    <property type="match status" value="1"/>
</dbReference>
<dbReference type="CDD" id="cd03444">
    <property type="entry name" value="Thioesterase_II_repeat1"/>
    <property type="match status" value="1"/>
</dbReference>
<evidence type="ECO:0000256" key="3">
    <source>
        <dbReference type="SAM" id="MobiDB-lite"/>
    </source>
</evidence>
<dbReference type="CDD" id="cd03445">
    <property type="entry name" value="Thioesterase_II_repeat2"/>
    <property type="match status" value="1"/>
</dbReference>
<dbReference type="Gene3D" id="2.40.160.210">
    <property type="entry name" value="Acyl-CoA thioesterase, double hotdog domain"/>
    <property type="match status" value="1"/>
</dbReference>
<reference evidence="6" key="1">
    <citation type="submission" date="2022-11" db="EMBL/GenBank/DDBJ databases">
        <authorList>
            <person name="Petersen C."/>
        </authorList>
    </citation>
    <scope>NUCLEOTIDE SEQUENCE</scope>
    <source>
        <strain evidence="6">IBT 30761</strain>
    </source>
</reference>
<feature type="domain" description="Acyl-CoA thioesterase-like C-terminal" evidence="5">
    <location>
        <begin position="136"/>
        <end position="278"/>
    </location>
</feature>
<dbReference type="GeneID" id="81360753"/>
<evidence type="ECO:0000259" key="5">
    <source>
        <dbReference type="Pfam" id="PF20789"/>
    </source>
</evidence>
<evidence type="ECO:0000313" key="7">
    <source>
        <dbReference type="Proteomes" id="UP001149074"/>
    </source>
</evidence>
<gene>
    <name evidence="6" type="ORF">N7532_009283</name>
</gene>
<evidence type="ECO:0000313" key="6">
    <source>
        <dbReference type="EMBL" id="KAJ5090599.1"/>
    </source>
</evidence>